<feature type="domain" description="DUF11" evidence="2">
    <location>
        <begin position="1126"/>
        <end position="1229"/>
    </location>
</feature>
<dbReference type="InterPro" id="IPR038081">
    <property type="entry name" value="CalX-like_sf"/>
</dbReference>
<feature type="domain" description="DUF7507" evidence="4">
    <location>
        <begin position="362"/>
        <end position="464"/>
    </location>
</feature>
<reference evidence="5 6" key="1">
    <citation type="submission" date="2020-07" db="EMBL/GenBank/DDBJ databases">
        <title>Pseudogemmobacter sp. nov., isolated from poultry manure in Taiwan.</title>
        <authorList>
            <person name="Lin S.-Y."/>
            <person name="Tang Y.-S."/>
            <person name="Young C.-C."/>
        </authorList>
    </citation>
    <scope>NUCLEOTIDE SEQUENCE [LARGE SCALE GENOMIC DNA]</scope>
    <source>
        <strain evidence="5 6">CC-YST710</strain>
    </source>
</reference>
<feature type="domain" description="DUF7507" evidence="4">
    <location>
        <begin position="994"/>
        <end position="1099"/>
    </location>
</feature>
<feature type="compositionally biased region" description="Polar residues" evidence="1">
    <location>
        <begin position="1051"/>
        <end position="1060"/>
    </location>
</feature>
<evidence type="ECO:0000313" key="6">
    <source>
        <dbReference type="Proteomes" id="UP001198571"/>
    </source>
</evidence>
<evidence type="ECO:0000259" key="4">
    <source>
        <dbReference type="Pfam" id="PF24346"/>
    </source>
</evidence>
<dbReference type="InterPro" id="IPR048834">
    <property type="entry name" value="SpaA_pre-album"/>
</dbReference>
<dbReference type="Pfam" id="PF20674">
    <property type="entry name" value="SpaA_3"/>
    <property type="match status" value="1"/>
</dbReference>
<dbReference type="NCBIfam" id="TIGR01451">
    <property type="entry name" value="B_ant_repeat"/>
    <property type="match status" value="1"/>
</dbReference>
<name>A0ABS8CPH9_9RHOB</name>
<feature type="region of interest" description="Disordered" evidence="1">
    <location>
        <begin position="792"/>
        <end position="811"/>
    </location>
</feature>
<evidence type="ECO:0000259" key="2">
    <source>
        <dbReference type="Pfam" id="PF01345"/>
    </source>
</evidence>
<comment type="caution">
    <text evidence="5">The sequence shown here is derived from an EMBL/GenBank/DDBJ whole genome shotgun (WGS) entry which is preliminary data.</text>
</comment>
<feature type="region of interest" description="Disordered" evidence="1">
    <location>
        <begin position="911"/>
        <end position="940"/>
    </location>
</feature>
<dbReference type="SUPFAM" id="SSF141072">
    <property type="entry name" value="CalX-like"/>
    <property type="match status" value="1"/>
</dbReference>
<dbReference type="RefSeq" id="WP_226936777.1">
    <property type="nucleotide sequence ID" value="NZ_JACDXX010000014.1"/>
</dbReference>
<protein>
    <submittedName>
        <fullName evidence="5">DUF11 domain-containing protein</fullName>
    </submittedName>
</protein>
<dbReference type="InterPro" id="IPR001434">
    <property type="entry name" value="OmcB-like_DUF11"/>
</dbReference>
<organism evidence="5 6">
    <name type="scientific">Pseudogemmobacter faecipullorum</name>
    <dbReference type="NCBI Taxonomy" id="2755041"/>
    <lineage>
        <taxon>Bacteria</taxon>
        <taxon>Pseudomonadati</taxon>
        <taxon>Pseudomonadota</taxon>
        <taxon>Alphaproteobacteria</taxon>
        <taxon>Rhodobacterales</taxon>
        <taxon>Paracoccaceae</taxon>
        <taxon>Pseudogemmobacter</taxon>
    </lineage>
</organism>
<accession>A0ABS8CPH9</accession>
<dbReference type="Pfam" id="PF01345">
    <property type="entry name" value="DUF11"/>
    <property type="match status" value="1"/>
</dbReference>
<feature type="domain" description="DUF7507" evidence="4">
    <location>
        <begin position="486"/>
        <end position="591"/>
    </location>
</feature>
<dbReference type="Gene3D" id="2.60.40.2030">
    <property type="match status" value="1"/>
</dbReference>
<proteinExistence type="predicted"/>
<dbReference type="InterPro" id="IPR055354">
    <property type="entry name" value="DUF7507"/>
</dbReference>
<feature type="domain" description="SpaA-like prealbumin fold" evidence="3">
    <location>
        <begin position="100"/>
        <end position="218"/>
    </location>
</feature>
<feature type="domain" description="DUF7507" evidence="4">
    <location>
        <begin position="867"/>
        <end position="972"/>
    </location>
</feature>
<evidence type="ECO:0000259" key="3">
    <source>
        <dbReference type="Pfam" id="PF20674"/>
    </source>
</evidence>
<dbReference type="InterPro" id="IPR047589">
    <property type="entry name" value="DUF11_rpt"/>
</dbReference>
<gene>
    <name evidence="5" type="ORF">H0485_15035</name>
</gene>
<feature type="region of interest" description="Disordered" evidence="1">
    <location>
        <begin position="1046"/>
        <end position="1065"/>
    </location>
</feature>
<sequence>MPVTLRVVGGTATLGVDYTTPSGTNQFTVNIPAGRYSGTGNIATGINIINEALLETGETIILEIVPNTGRYNIANTRTCGANPTSRTTHTIVDDEAEIFILKALPNGRMAPRDQFTLSIINANGGVLSRVNTTGANNQVAGQARTVLGNLPVDGTGRRYQISEVMAPGSTSPLAAYGSQLSCTNSKNGSATPMPSGRMTAAGLVPRAGDRIRCTFTNSFTAVTIVQALKTGRFNDRNGNGLSDPGETITYVYRVLNAGNVTLNQVSVAESRAVFTGSGVLPVPVWASSTRGSAAGSLLPGEEATYTATYQLTQQDIDAGSVHNQILARGVSFNRPAVTDLSHPTNRIADAPTVVRLAVARRLAVDKRANVTKMSAPGRISYRIDVTNTGNVGFPQAGVVVGDTVSTPTGQVELRPVLQNPNTGDVNRNGRLDPRESWIYTAFYDVTQADFDAGDEVINTARAGVPNGPNQVPPVVSREVPVALVTEPGLAVEKRADVTEMRAPGRISYQIDVTNTGNDSFPQAGVVVGDTVSTPTGQVELTPELESPNTGDVNGDGRLDPGETWIYTTFYDVTQADIDAGDEVINIARAGVPEGPKPVPPVESPEVPVALVTEPGLAVEKRADVTEMRGPGRISYQIDVANTGNVSFPQAGVVVGDTVTTPTGPVELTPELESPNTGDVNGNGRLDPRETWIYTAFYDVTQADIDAGDEVINIARAGVPEGPKPVPPVESPEVPVTLVTEPGLAVEKRADVTEMRAPGRISYQIDVANTGNVSFPQAGVVVGDTVTTPTGPVELTPELESPNTGDVNGNGRLDPRETWIYTTFYDVTQADIDAGDEVINIARAGVPEGPKPVPPVESPEVPVTLVPEPGLAVDKRADVTEIRGPGRISYQIDVGNTGNVSFAGEEVVVSDTLSTPNGPVELTPELESPNTGDVNGNGRLDPRETWIYTTFYDVTQADIDAGGEITNTARAGVPDGTNPVPPVVSPEVPVTLVPEPGLAVDKRADVTEIRGPGRISYQIDVENTGNVSFAGEEVVVSDTLSTPNGPVELTPELQSPNSGDVNGNGRLDPRETWIYTAFYDVTQADIDAGGEITNTARAGVPDGTNPVPPVVSPEVPVTLVPEPGEFVIEKFADVQTALVGDLIPYRIVIRNLGGRRAQVRVTDSLPVGFVYRIGTARLDGEPVSPEVTGRSVVLDDVSIAGGQSRELVLQVLVSSSVRPGKHTNWARLTDPRTGEELAPPAPAVVRVLADAVMQCSTVLGRVFNDTDQNGHMSRAEEERGLPNVRLIAPNGLSILTDEYGRFNVPCAAMPQAIGSNFMLRLDERTLPSGYRLTTENPRVVRLTQGMITRMDFGANLAPLVRIDLAAGGFVSGPDGTSLKPELQAGLQKLVAQIRKQVVMLRITYQLADDEPAPVARHRIRLVEKVLRQMWRATGHSKLNIETRIERTGVRQ</sequence>
<feature type="domain" description="DUF7507" evidence="4">
    <location>
        <begin position="613"/>
        <end position="718"/>
    </location>
</feature>
<keyword evidence="6" id="KW-1185">Reference proteome</keyword>
<dbReference type="Pfam" id="PF24346">
    <property type="entry name" value="DUF7507"/>
    <property type="match status" value="7"/>
</dbReference>
<dbReference type="Proteomes" id="UP001198571">
    <property type="component" value="Unassembled WGS sequence"/>
</dbReference>
<feature type="domain" description="DUF7507" evidence="4">
    <location>
        <begin position="239"/>
        <end position="339"/>
    </location>
</feature>
<evidence type="ECO:0000313" key="5">
    <source>
        <dbReference type="EMBL" id="MCB5411306.1"/>
    </source>
</evidence>
<feature type="domain" description="DUF7507" evidence="4">
    <location>
        <begin position="740"/>
        <end position="845"/>
    </location>
</feature>
<dbReference type="EMBL" id="JACDXX010000014">
    <property type="protein sequence ID" value="MCB5411306.1"/>
    <property type="molecule type" value="Genomic_DNA"/>
</dbReference>
<evidence type="ECO:0000256" key="1">
    <source>
        <dbReference type="SAM" id="MobiDB-lite"/>
    </source>
</evidence>